<dbReference type="EMBL" id="LPWE01000013">
    <property type="protein sequence ID" value="ODR93964.1"/>
    <property type="molecule type" value="Genomic_DNA"/>
</dbReference>
<name>A0A1E3VKC1_9HYPH</name>
<accession>A0A1E3VKC1</accession>
<organism evidence="1 2">
    <name type="scientific">Methyloceanibacter stevinii</name>
    <dbReference type="NCBI Taxonomy" id="1774970"/>
    <lineage>
        <taxon>Bacteria</taxon>
        <taxon>Pseudomonadati</taxon>
        <taxon>Pseudomonadota</taxon>
        <taxon>Alphaproteobacteria</taxon>
        <taxon>Hyphomicrobiales</taxon>
        <taxon>Hyphomicrobiaceae</taxon>
        <taxon>Methyloceanibacter</taxon>
    </lineage>
</organism>
<gene>
    <name evidence="1" type="ORF">AUC70_10200</name>
</gene>
<sequence length="61" mass="6508">MIGVRIDVVFVGRVLVSGFRLTCLDGILVRYVFAPRRLIGVASLGILFLGRGLGGLGDFVS</sequence>
<comment type="caution">
    <text evidence="1">The sequence shown here is derived from an EMBL/GenBank/DDBJ whole genome shotgun (WGS) entry which is preliminary data.</text>
</comment>
<dbReference type="AlphaFoldDB" id="A0A1E3VKC1"/>
<protein>
    <submittedName>
        <fullName evidence="1">Uncharacterized protein</fullName>
    </submittedName>
</protein>
<reference evidence="1 2" key="1">
    <citation type="journal article" date="2016" name="Environ. Microbiol.">
        <title>New Methyloceanibacter diversity from North Sea sediments includes methanotroph containing solely the soluble methane monooxygenase.</title>
        <authorList>
            <person name="Vekeman B."/>
            <person name="Kerckhof F.M."/>
            <person name="Cremers G."/>
            <person name="de Vos P."/>
            <person name="Vandamme P."/>
            <person name="Boon N."/>
            <person name="Op den Camp H.J."/>
            <person name="Heylen K."/>
        </authorList>
    </citation>
    <scope>NUCLEOTIDE SEQUENCE [LARGE SCALE GENOMIC DNA]</scope>
    <source>
        <strain evidence="1 2">R-67176</strain>
    </source>
</reference>
<proteinExistence type="predicted"/>
<evidence type="ECO:0000313" key="2">
    <source>
        <dbReference type="Proteomes" id="UP000094172"/>
    </source>
</evidence>
<evidence type="ECO:0000313" key="1">
    <source>
        <dbReference type="EMBL" id="ODR93964.1"/>
    </source>
</evidence>
<dbReference type="Proteomes" id="UP000094172">
    <property type="component" value="Unassembled WGS sequence"/>
</dbReference>
<keyword evidence="2" id="KW-1185">Reference proteome</keyword>